<keyword evidence="5 8" id="KW-0720">Serine protease</keyword>
<keyword evidence="4 8" id="KW-0378">Hydrolase</keyword>
<keyword evidence="6" id="KW-0325">Glycoprotein</keyword>
<evidence type="ECO:0000256" key="7">
    <source>
        <dbReference type="PIRSR" id="PIRSR615500-1"/>
    </source>
</evidence>
<dbReference type="GO" id="GO:0004252">
    <property type="term" value="F:serine-type endopeptidase activity"/>
    <property type="evidence" value="ECO:0007669"/>
    <property type="project" value="UniProtKB-UniRule"/>
</dbReference>
<feature type="active site" description="Charge relay system" evidence="7 8">
    <location>
        <position position="131"/>
    </location>
</feature>
<dbReference type="SUPFAM" id="SSF52743">
    <property type="entry name" value="Subtilisin-like"/>
    <property type="match status" value="1"/>
</dbReference>
<dbReference type="CDD" id="cd02120">
    <property type="entry name" value="PA_subtilisin_like"/>
    <property type="match status" value="1"/>
</dbReference>
<dbReference type="Proteomes" id="UP001179952">
    <property type="component" value="Unassembled WGS sequence"/>
</dbReference>
<dbReference type="InterPro" id="IPR003137">
    <property type="entry name" value="PA_domain"/>
</dbReference>
<evidence type="ECO:0000259" key="11">
    <source>
        <dbReference type="Pfam" id="PF05922"/>
    </source>
</evidence>
<dbReference type="FunFam" id="2.60.40.2310:FF:000001">
    <property type="entry name" value="Subtilisin-like protease SBT1.5"/>
    <property type="match status" value="1"/>
</dbReference>
<organism evidence="13 14">
    <name type="scientific">Acorus gramineus</name>
    <name type="common">Dwarf sweet flag</name>
    <dbReference type="NCBI Taxonomy" id="55184"/>
    <lineage>
        <taxon>Eukaryota</taxon>
        <taxon>Viridiplantae</taxon>
        <taxon>Streptophyta</taxon>
        <taxon>Embryophyta</taxon>
        <taxon>Tracheophyta</taxon>
        <taxon>Spermatophyta</taxon>
        <taxon>Magnoliopsida</taxon>
        <taxon>Liliopsida</taxon>
        <taxon>Acoraceae</taxon>
        <taxon>Acorus</taxon>
    </lineage>
</organism>
<dbReference type="Gene3D" id="2.60.40.2310">
    <property type="match status" value="1"/>
</dbReference>
<feature type="domain" description="Subtilisin-like protease fibronectin type-III" evidence="12">
    <location>
        <begin position="640"/>
        <end position="736"/>
    </location>
</feature>
<feature type="active site" description="Charge relay system" evidence="7 8">
    <location>
        <position position="201"/>
    </location>
</feature>
<evidence type="ECO:0000259" key="9">
    <source>
        <dbReference type="Pfam" id="PF00082"/>
    </source>
</evidence>
<dbReference type="InterPro" id="IPR034197">
    <property type="entry name" value="Peptidases_S8_3"/>
</dbReference>
<feature type="active site" description="Charge relay system" evidence="7 8">
    <location>
        <position position="526"/>
    </location>
</feature>
<dbReference type="Gene3D" id="3.30.70.80">
    <property type="entry name" value="Peptidase S8 propeptide/proteinase inhibitor I9"/>
    <property type="match status" value="1"/>
</dbReference>
<dbReference type="GO" id="GO:0006508">
    <property type="term" value="P:proteolysis"/>
    <property type="evidence" value="ECO:0007669"/>
    <property type="project" value="UniProtKB-KW"/>
</dbReference>
<dbReference type="Pfam" id="PF05922">
    <property type="entry name" value="Inhibitor_I9"/>
    <property type="match status" value="1"/>
</dbReference>
<name>A0AAV9AD34_ACOGR</name>
<dbReference type="Pfam" id="PF17766">
    <property type="entry name" value="fn3_6"/>
    <property type="match status" value="1"/>
</dbReference>
<feature type="domain" description="Peptidase S8/S53" evidence="9">
    <location>
        <begin position="122"/>
        <end position="564"/>
    </location>
</feature>
<dbReference type="PROSITE" id="PS51892">
    <property type="entry name" value="SUBTILASE"/>
    <property type="match status" value="1"/>
</dbReference>
<dbReference type="InterPro" id="IPR010259">
    <property type="entry name" value="S8pro/Inhibitor_I9"/>
</dbReference>
<evidence type="ECO:0000256" key="1">
    <source>
        <dbReference type="ARBA" id="ARBA00011073"/>
    </source>
</evidence>
<proteinExistence type="inferred from homology"/>
<keyword evidence="2 8" id="KW-0645">Protease</keyword>
<dbReference type="EMBL" id="JAUJYN010000010">
    <property type="protein sequence ID" value="KAK1261865.1"/>
    <property type="molecule type" value="Genomic_DNA"/>
</dbReference>
<accession>A0AAV9AD34</accession>
<gene>
    <name evidence="13" type="ORF">QJS04_geneDACA018767</name>
</gene>
<dbReference type="Gene3D" id="3.40.50.200">
    <property type="entry name" value="Peptidase S8/S53 domain"/>
    <property type="match status" value="1"/>
</dbReference>
<comment type="caution">
    <text evidence="13">The sequence shown here is derived from an EMBL/GenBank/DDBJ whole genome shotgun (WGS) entry which is preliminary data.</text>
</comment>
<evidence type="ECO:0000256" key="3">
    <source>
        <dbReference type="ARBA" id="ARBA00022729"/>
    </source>
</evidence>
<comment type="similarity">
    <text evidence="1 8">Belongs to the peptidase S8 family.</text>
</comment>
<sequence length="746" mass="78424">MFFSKAIQATTIHLQTYIVYVQKPEEGVLSDSESIDDYYRSFLPTVTDTLEDSLVPTMVYSYGQVVSGFAARLTANHVSLMREKIGFIKAYPDRLIPIHTTHTPSFLGLDIANGIWNVSNSGKGVIIGVLDTGAIPTHPSFKDDGMDPPPATWKGTCEYASSSSCNNKIIGAKSFVQGSQAFKAHGKSAGKPLAPVDDEGHGTHTASTAAGNLVPNVDVLGQAKGDAVGVAPRAYLAIYKVCSAEGCAHSDILAGLDAAVADGVHVLSLSLGGPPQAFHSDPIATGAFAAIQKGIVVSCAGGNSGPNAKTVSNDAPWILTVGASSLDRSIRSTVRLGDGTEIFGETLYQPKDFAPDQLPLVVPQSEDGRYCLSGSLDNLDVKGKIVLCKRGGGSGRIEKGAVANAAGAAGVIIMNDETNAYSTTADPNLIPASLIPYAGGQKVIAYAKSNPKPTAAIAFKGTLIGRSIQSPVIASFSSRGPSVTTPGILKPDIIGPGLNILAAWPFRLGVNYTVREPTFNVISGTSMSTPHLSGVAALIKSAHPDWSPAMIKSAIMTTSEAVNRQGKPIVDERLKPANLFATGAGHVNPSKAVDPGLVYDILPEDYIPYLCGLNYTNDDVTVIAHKKISCADYEKIAEGELNYPSFTASLSSSKVTFNRTVMNVGEESSTYKVEVDAPVGLSVVVAPQTLSFRTLKEKTSFTVTFSLLKSTAEVSYVEGQLRWVSAKHTVKSPISVYLGSQSAPLT</sequence>
<dbReference type="Pfam" id="PF02225">
    <property type="entry name" value="PA"/>
    <property type="match status" value="1"/>
</dbReference>
<dbReference type="FunFam" id="3.40.50.200:FF:000006">
    <property type="entry name" value="Subtilisin-like protease SBT1.5"/>
    <property type="match status" value="1"/>
</dbReference>
<feature type="domain" description="Inhibitor I9" evidence="11">
    <location>
        <begin position="16"/>
        <end position="98"/>
    </location>
</feature>
<reference evidence="13" key="1">
    <citation type="journal article" date="2023" name="Nat. Commun.">
        <title>Diploid and tetraploid genomes of Acorus and the evolution of monocots.</title>
        <authorList>
            <person name="Ma L."/>
            <person name="Liu K.W."/>
            <person name="Li Z."/>
            <person name="Hsiao Y.Y."/>
            <person name="Qi Y."/>
            <person name="Fu T."/>
            <person name="Tang G.D."/>
            <person name="Zhang D."/>
            <person name="Sun W.H."/>
            <person name="Liu D.K."/>
            <person name="Li Y."/>
            <person name="Chen G.Z."/>
            <person name="Liu X.D."/>
            <person name="Liao X.Y."/>
            <person name="Jiang Y.T."/>
            <person name="Yu X."/>
            <person name="Hao Y."/>
            <person name="Huang J."/>
            <person name="Zhao X.W."/>
            <person name="Ke S."/>
            <person name="Chen Y.Y."/>
            <person name="Wu W.L."/>
            <person name="Hsu J.L."/>
            <person name="Lin Y.F."/>
            <person name="Huang M.D."/>
            <person name="Li C.Y."/>
            <person name="Huang L."/>
            <person name="Wang Z.W."/>
            <person name="Zhao X."/>
            <person name="Zhong W.Y."/>
            <person name="Peng D.H."/>
            <person name="Ahmad S."/>
            <person name="Lan S."/>
            <person name="Zhang J.S."/>
            <person name="Tsai W.C."/>
            <person name="Van de Peer Y."/>
            <person name="Liu Z.J."/>
        </authorList>
    </citation>
    <scope>NUCLEOTIDE SEQUENCE</scope>
    <source>
        <strain evidence="13">SCP</strain>
    </source>
</reference>
<reference evidence="13" key="2">
    <citation type="submission" date="2023-06" db="EMBL/GenBank/DDBJ databases">
        <authorList>
            <person name="Ma L."/>
            <person name="Liu K.-W."/>
            <person name="Li Z."/>
            <person name="Hsiao Y.-Y."/>
            <person name="Qi Y."/>
            <person name="Fu T."/>
            <person name="Tang G."/>
            <person name="Zhang D."/>
            <person name="Sun W.-H."/>
            <person name="Liu D.-K."/>
            <person name="Li Y."/>
            <person name="Chen G.-Z."/>
            <person name="Liu X.-D."/>
            <person name="Liao X.-Y."/>
            <person name="Jiang Y.-T."/>
            <person name="Yu X."/>
            <person name="Hao Y."/>
            <person name="Huang J."/>
            <person name="Zhao X.-W."/>
            <person name="Ke S."/>
            <person name="Chen Y.-Y."/>
            <person name="Wu W.-L."/>
            <person name="Hsu J.-L."/>
            <person name="Lin Y.-F."/>
            <person name="Huang M.-D."/>
            <person name="Li C.-Y."/>
            <person name="Huang L."/>
            <person name="Wang Z.-W."/>
            <person name="Zhao X."/>
            <person name="Zhong W.-Y."/>
            <person name="Peng D.-H."/>
            <person name="Ahmad S."/>
            <person name="Lan S."/>
            <person name="Zhang J.-S."/>
            <person name="Tsai W.-C."/>
            <person name="Van De Peer Y."/>
            <person name="Liu Z.-J."/>
        </authorList>
    </citation>
    <scope>NUCLEOTIDE SEQUENCE</scope>
    <source>
        <strain evidence="13">SCP</strain>
        <tissue evidence="13">Leaves</tissue>
    </source>
</reference>
<evidence type="ECO:0000256" key="2">
    <source>
        <dbReference type="ARBA" id="ARBA00022670"/>
    </source>
</evidence>
<evidence type="ECO:0000256" key="5">
    <source>
        <dbReference type="ARBA" id="ARBA00022825"/>
    </source>
</evidence>
<dbReference type="CDD" id="cd04852">
    <property type="entry name" value="Peptidases_S8_3"/>
    <property type="match status" value="1"/>
</dbReference>
<dbReference type="Pfam" id="PF00082">
    <property type="entry name" value="Peptidase_S8"/>
    <property type="match status" value="1"/>
</dbReference>
<evidence type="ECO:0000313" key="14">
    <source>
        <dbReference type="Proteomes" id="UP001179952"/>
    </source>
</evidence>
<evidence type="ECO:0000256" key="6">
    <source>
        <dbReference type="ARBA" id="ARBA00023180"/>
    </source>
</evidence>
<dbReference type="InterPro" id="IPR041469">
    <property type="entry name" value="Subtilisin-like_FN3"/>
</dbReference>
<evidence type="ECO:0000259" key="10">
    <source>
        <dbReference type="Pfam" id="PF02225"/>
    </source>
</evidence>
<dbReference type="InterPro" id="IPR045051">
    <property type="entry name" value="SBT"/>
</dbReference>
<dbReference type="InterPro" id="IPR036852">
    <property type="entry name" value="Peptidase_S8/S53_dom_sf"/>
</dbReference>
<dbReference type="PANTHER" id="PTHR10795">
    <property type="entry name" value="PROPROTEIN CONVERTASE SUBTILISIN/KEXIN"/>
    <property type="match status" value="1"/>
</dbReference>
<evidence type="ECO:0000313" key="13">
    <source>
        <dbReference type="EMBL" id="KAK1261865.1"/>
    </source>
</evidence>
<keyword evidence="14" id="KW-1185">Reference proteome</keyword>
<dbReference type="InterPro" id="IPR015500">
    <property type="entry name" value="Peptidase_S8_subtilisin-rel"/>
</dbReference>
<dbReference type="InterPro" id="IPR046450">
    <property type="entry name" value="PA_dom_sf"/>
</dbReference>
<dbReference type="InterPro" id="IPR037045">
    <property type="entry name" value="S8pro/Inhibitor_I9_sf"/>
</dbReference>
<dbReference type="SUPFAM" id="SSF52025">
    <property type="entry name" value="PA domain"/>
    <property type="match status" value="1"/>
</dbReference>
<dbReference type="PRINTS" id="PR00723">
    <property type="entry name" value="SUBTILISIN"/>
</dbReference>
<evidence type="ECO:0000259" key="12">
    <source>
        <dbReference type="Pfam" id="PF17766"/>
    </source>
</evidence>
<keyword evidence="3" id="KW-0732">Signal</keyword>
<evidence type="ECO:0000256" key="4">
    <source>
        <dbReference type="ARBA" id="ARBA00022801"/>
    </source>
</evidence>
<feature type="domain" description="PA" evidence="10">
    <location>
        <begin position="358"/>
        <end position="442"/>
    </location>
</feature>
<dbReference type="InterPro" id="IPR000209">
    <property type="entry name" value="Peptidase_S8/S53_dom"/>
</dbReference>
<evidence type="ECO:0000256" key="8">
    <source>
        <dbReference type="PROSITE-ProRule" id="PRU01240"/>
    </source>
</evidence>
<dbReference type="Gene3D" id="3.50.30.30">
    <property type="match status" value="1"/>
</dbReference>
<dbReference type="FunFam" id="3.50.30.30:FF:000005">
    <property type="entry name" value="subtilisin-like protease SBT1.5"/>
    <property type="match status" value="1"/>
</dbReference>
<protein>
    <submittedName>
        <fullName evidence="13">Subtilisin-like protease SDD1</fullName>
    </submittedName>
</protein>
<dbReference type="AlphaFoldDB" id="A0AAV9AD34"/>